<proteinExistence type="inferred from homology"/>
<feature type="compositionally biased region" description="Acidic residues" evidence="4">
    <location>
        <begin position="108"/>
        <end position="129"/>
    </location>
</feature>
<dbReference type="Pfam" id="PF22916">
    <property type="entry name" value="UTP25_NTPase-like"/>
    <property type="match status" value="2"/>
</dbReference>
<evidence type="ECO:0000259" key="5">
    <source>
        <dbReference type="Pfam" id="PF06862"/>
    </source>
</evidence>
<dbReference type="PANTHER" id="PTHR12933">
    <property type="entry name" value="ORF PROTEIN-RELATED"/>
    <property type="match status" value="1"/>
</dbReference>
<dbReference type="GO" id="GO:0019843">
    <property type="term" value="F:rRNA binding"/>
    <property type="evidence" value="ECO:0007669"/>
    <property type="project" value="TreeGrafter"/>
</dbReference>
<feature type="compositionally biased region" description="Acidic residues" evidence="4">
    <location>
        <begin position="60"/>
        <end position="91"/>
    </location>
</feature>
<feature type="domain" description="UTP25 NTP hydrolase-like" evidence="6">
    <location>
        <begin position="382"/>
        <end position="575"/>
    </location>
</feature>
<feature type="region of interest" description="Disordered" evidence="4">
    <location>
        <begin position="395"/>
        <end position="424"/>
    </location>
</feature>
<feature type="compositionally biased region" description="Basic and acidic residues" evidence="4">
    <location>
        <begin position="408"/>
        <end position="417"/>
    </location>
</feature>
<feature type="region of interest" description="Disordered" evidence="4">
    <location>
        <begin position="1"/>
        <end position="27"/>
    </location>
</feature>
<dbReference type="Pfam" id="PF06862">
    <property type="entry name" value="Utp25_C"/>
    <property type="match status" value="1"/>
</dbReference>
<evidence type="ECO:0000256" key="1">
    <source>
        <dbReference type="ARBA" id="ARBA00004604"/>
    </source>
</evidence>
<evidence type="ECO:0000256" key="4">
    <source>
        <dbReference type="SAM" id="MobiDB-lite"/>
    </source>
</evidence>
<gene>
    <name evidence="7" type="ORF">CURHAP_LOCUS1262</name>
</gene>
<dbReference type="InterPro" id="IPR053940">
    <property type="entry name" value="UTP25_NTPase-like"/>
</dbReference>
<evidence type="ECO:0000313" key="8">
    <source>
        <dbReference type="Proteomes" id="UP000507222"/>
    </source>
</evidence>
<dbReference type="InterPro" id="IPR053939">
    <property type="entry name" value="UTP25_C"/>
</dbReference>
<dbReference type="PANTHER" id="PTHR12933:SF0">
    <property type="entry name" value="U3 SMALL NUCLEOLAR RNA-ASSOCIATED PROTEIN 25 HOMOLOG"/>
    <property type="match status" value="1"/>
</dbReference>
<feature type="domain" description="UTP25 NTP hydrolase-like" evidence="6">
    <location>
        <begin position="245"/>
        <end position="346"/>
    </location>
</feature>
<organism evidence="7 8">
    <name type="scientific">Prunus armeniaca</name>
    <name type="common">Apricot</name>
    <name type="synonym">Armeniaca vulgaris</name>
    <dbReference type="NCBI Taxonomy" id="36596"/>
    <lineage>
        <taxon>Eukaryota</taxon>
        <taxon>Viridiplantae</taxon>
        <taxon>Streptophyta</taxon>
        <taxon>Embryophyta</taxon>
        <taxon>Tracheophyta</taxon>
        <taxon>Spermatophyta</taxon>
        <taxon>Magnoliopsida</taxon>
        <taxon>eudicotyledons</taxon>
        <taxon>Gunneridae</taxon>
        <taxon>Pentapetalae</taxon>
        <taxon>rosids</taxon>
        <taxon>fabids</taxon>
        <taxon>Rosales</taxon>
        <taxon>Rosaceae</taxon>
        <taxon>Amygdaloideae</taxon>
        <taxon>Amygdaleae</taxon>
        <taxon>Prunus</taxon>
    </lineage>
</organism>
<evidence type="ECO:0000313" key="7">
    <source>
        <dbReference type="EMBL" id="CAB4262154.1"/>
    </source>
</evidence>
<reference evidence="7 8" key="1">
    <citation type="submission" date="2020-05" db="EMBL/GenBank/DDBJ databases">
        <authorList>
            <person name="Campoy J."/>
            <person name="Schneeberger K."/>
            <person name="Spophaly S."/>
        </authorList>
    </citation>
    <scope>NUCLEOTIDE SEQUENCE [LARGE SCALE GENOMIC DNA]</scope>
    <source>
        <strain evidence="7">PruArmRojPasFocal</strain>
    </source>
</reference>
<feature type="domain" description="UTP25 C-terminal" evidence="5">
    <location>
        <begin position="607"/>
        <end position="753"/>
    </location>
</feature>
<sequence length="812" mass="93138">MGKQSAQNPRELPKEESNGVSEDEMVYKEPSMYDKLLMTLGSSSKSVAAAYKQRKRQEEGLSDTEKDEDDGTESSSDSDEEDDSEEGVDDEFPMKGKPKDPEIAGIEEQSEDAETEDDLETSDLDDQESYDSGVRDLGISCPSAVEASMCLSSFDVHFGHKLTKAEVENLSKKKWKYEWEVPAVGMSKGKWAGTGECFIKDDNPNSGYGLKPKLYKHWLDVYNTSGGNNFHSSRQRLFFSLFNSYQDILHCNKKPFYHRGSDEDSSAMDAYIMHCLNHVFRTRDLVMKNDAKVSKRQETDNNEILADDNFLDHGFTRPKVLIILPIASIALRVVKRLIQLTPSAHKGIVVNSSDVDIIVEIILNGSYIATFCCLKAQLPRIHVNVEHMDRFSREFGTEEDHDNEDEKEIPPGDHDYGNVKPHKSTKPGDFQVLFGGNSKDDFMVGIKFTKRSIKLYSDFYTSDMIVASSVGLLKKIDEAKVNKEKDVDYLSSIEVLIVDHADVITMQNWNFLKSVVEQLNHIPSKQHGTDVMRIRQWYLDGYASFYRQTILLSYYSTPDINSLFNKNCNNYHGKVKLVHEHKGVLPKVVLQVRQTSSANAHCYSSTFQIYQRFDADSIEHFDDARFEYFTTKVFPKIKDSIEGGIMIFISSYLEYVRVRNFLKSQSASFCLLHEYAEQSDISRARVQFFEGKRKIMLYTERSHFYHRYKIRGIQNLIIYSLPERKEFYPEVVNMIDGSHDMACTVLFSHFDLLRHGYLQLNKETINHEMWCGGSSPHPLTMRLGVRSPPMGMEHISWPAVYLLRESSRSERD</sequence>
<dbReference type="GO" id="GO:0000462">
    <property type="term" value="P:maturation of SSU-rRNA from tricistronic rRNA transcript (SSU-rRNA, 5.8S rRNA, LSU-rRNA)"/>
    <property type="evidence" value="ECO:0007669"/>
    <property type="project" value="TreeGrafter"/>
</dbReference>
<dbReference type="InterPro" id="IPR010678">
    <property type="entry name" value="UTP25"/>
</dbReference>
<name>A0A6J5TDZ5_PRUAR</name>
<feature type="region of interest" description="Disordered" evidence="4">
    <location>
        <begin position="45"/>
        <end position="135"/>
    </location>
</feature>
<evidence type="ECO:0000256" key="3">
    <source>
        <dbReference type="ARBA" id="ARBA00023242"/>
    </source>
</evidence>
<comment type="subcellular location">
    <subcellularLocation>
        <location evidence="1">Nucleus</location>
        <location evidence="1">Nucleolus</location>
    </subcellularLocation>
</comment>
<dbReference type="EMBL" id="CAEKDK010000001">
    <property type="protein sequence ID" value="CAB4262154.1"/>
    <property type="molecule type" value="Genomic_DNA"/>
</dbReference>
<dbReference type="Proteomes" id="UP000507222">
    <property type="component" value="Unassembled WGS sequence"/>
</dbReference>
<dbReference type="GO" id="GO:0034511">
    <property type="term" value="F:U3 snoRNA binding"/>
    <property type="evidence" value="ECO:0007669"/>
    <property type="project" value="InterPro"/>
</dbReference>
<comment type="similarity">
    <text evidence="2">Belongs to the UTP25 family.</text>
</comment>
<accession>A0A6J5TDZ5</accession>
<evidence type="ECO:0000256" key="2">
    <source>
        <dbReference type="ARBA" id="ARBA00009223"/>
    </source>
</evidence>
<keyword evidence="3" id="KW-0539">Nucleus</keyword>
<dbReference type="AlphaFoldDB" id="A0A6J5TDZ5"/>
<evidence type="ECO:0000259" key="6">
    <source>
        <dbReference type="Pfam" id="PF22916"/>
    </source>
</evidence>
<protein>
    <recommendedName>
        <fullName evidence="9">U3 small nucleolar RNA-associated protein 25</fullName>
    </recommendedName>
</protein>
<feature type="compositionally biased region" description="Basic and acidic residues" evidence="4">
    <location>
        <begin position="92"/>
        <end position="102"/>
    </location>
</feature>
<dbReference type="GO" id="GO:0032040">
    <property type="term" value="C:small-subunit processome"/>
    <property type="evidence" value="ECO:0007669"/>
    <property type="project" value="TreeGrafter"/>
</dbReference>
<evidence type="ECO:0008006" key="9">
    <source>
        <dbReference type="Google" id="ProtNLM"/>
    </source>
</evidence>